<feature type="non-terminal residue" evidence="1">
    <location>
        <position position="95"/>
    </location>
</feature>
<protein>
    <submittedName>
        <fullName evidence="1">Aldehyde-alcohol dehydrogenase</fullName>
    </submittedName>
</protein>
<gene>
    <name evidence="1" type="ORF">Q604_UNBC17541G0001</name>
</gene>
<proteinExistence type="predicted"/>
<organism evidence="1">
    <name type="scientific">human gut metagenome</name>
    <dbReference type="NCBI Taxonomy" id="408170"/>
    <lineage>
        <taxon>unclassified sequences</taxon>
        <taxon>metagenomes</taxon>
        <taxon>organismal metagenomes</taxon>
    </lineage>
</organism>
<dbReference type="Gene3D" id="3.40.309.10">
    <property type="entry name" value="Aldehyde Dehydrogenase, Chain A, domain 2"/>
    <property type="match status" value="1"/>
</dbReference>
<accession>W1XB75</accession>
<dbReference type="InterPro" id="IPR016163">
    <property type="entry name" value="Ald_DH_C"/>
</dbReference>
<dbReference type="SUPFAM" id="SSF53720">
    <property type="entry name" value="ALDH-like"/>
    <property type="match status" value="1"/>
</dbReference>
<dbReference type="EMBL" id="AZMM01017541">
    <property type="protein sequence ID" value="ETJ26064.1"/>
    <property type="molecule type" value="Genomic_DNA"/>
</dbReference>
<reference evidence="1" key="1">
    <citation type="submission" date="2013-12" db="EMBL/GenBank/DDBJ databases">
        <title>A Varibaculum cambriense genome reconstructed from a premature infant gut community with otherwise low bacterial novelty that shifts toward anaerobic metabolism during the third week of life.</title>
        <authorList>
            <person name="Brown C.T."/>
            <person name="Sharon I."/>
            <person name="Thomas B.C."/>
            <person name="Castelle C.J."/>
            <person name="Morowitz M.J."/>
            <person name="Banfield J.F."/>
        </authorList>
    </citation>
    <scope>NUCLEOTIDE SEQUENCE</scope>
</reference>
<dbReference type="InterPro" id="IPR016161">
    <property type="entry name" value="Ald_DH/histidinol_DH"/>
</dbReference>
<sequence length="95" mass="10385">KPATWIAEQAGFKVPEGTNILAAECAEVGIKEPLTREKLSPVIAVLKAEDTEDGLKKARQMVEFNGLGHSAAIHTKDEALAKRFGTEIKAMRIIW</sequence>
<dbReference type="GO" id="GO:0016620">
    <property type="term" value="F:oxidoreductase activity, acting on the aldehyde or oxo group of donors, NAD or NADP as acceptor"/>
    <property type="evidence" value="ECO:0007669"/>
    <property type="project" value="InterPro"/>
</dbReference>
<dbReference type="AlphaFoldDB" id="W1XB75"/>
<evidence type="ECO:0000313" key="1">
    <source>
        <dbReference type="EMBL" id="ETJ26064.1"/>
    </source>
</evidence>
<name>W1XB75_9ZZZZ</name>
<comment type="caution">
    <text evidence="1">The sequence shown here is derived from an EMBL/GenBank/DDBJ whole genome shotgun (WGS) entry which is preliminary data.</text>
</comment>
<feature type="non-terminal residue" evidence="1">
    <location>
        <position position="1"/>
    </location>
</feature>